<dbReference type="InterPro" id="IPR003956">
    <property type="entry name" value="Transcrpt_fac_NFYB/HAP3_CS"/>
</dbReference>
<dbReference type="GO" id="GO:0016602">
    <property type="term" value="C:CCAAT-binding factor complex"/>
    <property type="evidence" value="ECO:0000318"/>
    <property type="project" value="GO_Central"/>
</dbReference>
<keyword evidence="7" id="KW-0804">Transcription</keyword>
<dbReference type="Gramene" id="TraesLDM6A03G03374680.1">
    <property type="protein sequence ID" value="TraesLDM6A03G03374680.1.CDS1"/>
    <property type="gene ID" value="TraesLDM6A03G03374680"/>
</dbReference>
<dbReference type="Proteomes" id="UP000019116">
    <property type="component" value="Chromosome 6A"/>
</dbReference>
<organism evidence="11">
    <name type="scientific">Triticum aestivum</name>
    <name type="common">Wheat</name>
    <dbReference type="NCBI Taxonomy" id="4565"/>
    <lineage>
        <taxon>Eukaryota</taxon>
        <taxon>Viridiplantae</taxon>
        <taxon>Streptophyta</taxon>
        <taxon>Embryophyta</taxon>
        <taxon>Tracheophyta</taxon>
        <taxon>Spermatophyta</taxon>
        <taxon>Magnoliopsida</taxon>
        <taxon>Liliopsida</taxon>
        <taxon>Poales</taxon>
        <taxon>Poaceae</taxon>
        <taxon>BOP clade</taxon>
        <taxon>Pooideae</taxon>
        <taxon>Triticodae</taxon>
        <taxon>Triticeae</taxon>
        <taxon>Triticinae</taxon>
        <taxon>Triticum</taxon>
    </lineage>
</organism>
<dbReference type="InterPro" id="IPR027113">
    <property type="entry name" value="Transc_fact_NFYB/HAP3"/>
</dbReference>
<dbReference type="Gramene" id="TraesLAC6A03G03327570.1">
    <property type="protein sequence ID" value="TraesLAC6A03G03327570.1.CDS1"/>
    <property type="gene ID" value="TraesLAC6A03G03327570"/>
</dbReference>
<dbReference type="InterPro" id="IPR003958">
    <property type="entry name" value="CBFA_NFYB_domain"/>
</dbReference>
<evidence type="ECO:0000256" key="7">
    <source>
        <dbReference type="ARBA" id="ARBA00023163"/>
    </source>
</evidence>
<evidence type="ECO:0000256" key="5">
    <source>
        <dbReference type="ARBA" id="ARBA00023125"/>
    </source>
</evidence>
<dbReference type="Gramene" id="TraesSTA6A03G03361730.1">
    <property type="protein sequence ID" value="TraesSTA6A03G03361730.1.CDS1"/>
    <property type="gene ID" value="TraesSTA6A03G03361730"/>
</dbReference>
<dbReference type="SMR" id="A0A3B6NTD3"/>
<dbReference type="GO" id="GO:0000981">
    <property type="term" value="F:DNA-binding transcription factor activity, RNA polymerase II-specific"/>
    <property type="evidence" value="ECO:0000318"/>
    <property type="project" value="GO_Central"/>
</dbReference>
<dbReference type="PANTHER" id="PTHR11064">
    <property type="entry name" value="CCAAT-BINDING TRANSCRIPTION FACTOR-RELATED"/>
    <property type="match status" value="1"/>
</dbReference>
<keyword evidence="12" id="KW-1185">Reference proteome</keyword>
<dbReference type="Gene3D" id="1.10.20.10">
    <property type="entry name" value="Histone, subunit A"/>
    <property type="match status" value="1"/>
</dbReference>
<dbReference type="CDD" id="cd22907">
    <property type="entry name" value="HFD_NFYB"/>
    <property type="match status" value="1"/>
</dbReference>
<comment type="subcellular location">
    <subcellularLocation>
        <location evidence="1">Nucleus</location>
    </subcellularLocation>
</comment>
<dbReference type="PRINTS" id="PR00615">
    <property type="entry name" value="CCAATSUBUNTA"/>
</dbReference>
<reference evidence="11" key="2">
    <citation type="submission" date="2018-10" db="UniProtKB">
        <authorList>
            <consortium name="EnsemblPlants"/>
        </authorList>
    </citation>
    <scope>IDENTIFICATION</scope>
</reference>
<evidence type="ECO:0000259" key="10">
    <source>
        <dbReference type="Pfam" id="PF00808"/>
    </source>
</evidence>
<feature type="domain" description="Transcription factor CBF/NF-Y/archaeal histone" evidence="10">
    <location>
        <begin position="36"/>
        <end position="99"/>
    </location>
</feature>
<dbReference type="PANTHER" id="PTHR11064:SF196">
    <property type="entry name" value="NUCLEAR TRANSCRIPTION FACTOR Y SUBUNIT B-6"/>
    <property type="match status" value="1"/>
</dbReference>
<dbReference type="Gramene" id="TraesROB_scaffold_052348_01G000600.1">
    <property type="protein sequence ID" value="TraesROB_scaffold_052348_01G000600.1"/>
    <property type="gene ID" value="TraesROB_scaffold_052348_01G000600"/>
</dbReference>
<keyword evidence="5" id="KW-0238">DNA-binding</keyword>
<dbReference type="Gramene" id="TraesSYM6A03G03313650.1">
    <property type="protein sequence ID" value="TraesSYM6A03G03313650.1.CDS1"/>
    <property type="gene ID" value="TraesSYM6A03G03313650"/>
</dbReference>
<dbReference type="Gramene" id="TraesMAC6A03G03370930.1">
    <property type="protein sequence ID" value="TraesMAC6A03G03370930.1.CDS1"/>
    <property type="gene ID" value="TraesMAC6A03G03370930"/>
</dbReference>
<evidence type="ECO:0000313" key="11">
    <source>
        <dbReference type="EnsemblPlants" id="TraesCS6A02G287300.1.cds1"/>
    </source>
</evidence>
<dbReference type="Gramene" id="TraesCAD_scaffold_047871_01G000600.1">
    <property type="protein sequence ID" value="TraesCAD_scaffold_047871_01G000600.1"/>
    <property type="gene ID" value="TraesCAD_scaffold_047871_01G000600"/>
</dbReference>
<dbReference type="Gramene" id="TraesPARA_EIv1.0_1961300.1">
    <property type="protein sequence ID" value="TraesPARA_EIv1.0_1961300.1.CDS1"/>
    <property type="gene ID" value="TraesPARA_EIv1.0_1961300"/>
</dbReference>
<name>A0A3B6NTD3_WHEAT</name>
<proteinExistence type="inferred from homology"/>
<feature type="compositionally biased region" description="Gly residues" evidence="9">
    <location>
        <begin position="213"/>
        <end position="228"/>
    </location>
</feature>
<dbReference type="Gramene" id="TraesNOR6A03G03404390.1">
    <property type="protein sequence ID" value="TraesNOR6A03G03404390.1.CDS1"/>
    <property type="gene ID" value="TraesNOR6A03G03404390"/>
</dbReference>
<evidence type="ECO:0000256" key="8">
    <source>
        <dbReference type="ARBA" id="ARBA00023242"/>
    </source>
</evidence>
<keyword evidence="8" id="KW-0539">Nucleus</keyword>
<evidence type="ECO:0000256" key="4">
    <source>
        <dbReference type="ARBA" id="ARBA00023015"/>
    </source>
</evidence>
<keyword evidence="6" id="KW-0010">Activator</keyword>
<sequence>MDMGFPGAANGAAAAAAGNGGGGGQAPAVREQDRLMPIANVIRIMRRVLPPHAKISDDAKETIQECVSEYISFITGEANERCQREQRKTITAEDVLWAMSRLGFDDYVEPLSIYLHRFREFEGEARGAGAGHHHHGMPPMMLKPRGAPGPMVPHGDMQMHAAGMYGGGAMPPHPHHPFHMPPHHGQYPQYEMYGGEHGMAAYYGGPYAPGNGGNNGDGSGSSGNGHGGESTPPGGNFEHHQTFGYK</sequence>
<dbReference type="InterPro" id="IPR009072">
    <property type="entry name" value="Histone-fold"/>
</dbReference>
<dbReference type="GO" id="GO:0043565">
    <property type="term" value="F:sequence-specific DNA binding"/>
    <property type="evidence" value="ECO:0007669"/>
    <property type="project" value="InterPro"/>
</dbReference>
<dbReference type="OrthoDB" id="386949at2759"/>
<evidence type="ECO:0000256" key="6">
    <source>
        <dbReference type="ARBA" id="ARBA00023159"/>
    </source>
</evidence>
<dbReference type="STRING" id="4565.A0A3B6NTD3"/>
<dbReference type="Gramene" id="TraesJUL6A03G03397830.1">
    <property type="protein sequence ID" value="TraesJUL6A03G03397830.1.CDS1"/>
    <property type="gene ID" value="TraesJUL6A03G03397830"/>
</dbReference>
<reference evidence="11" key="1">
    <citation type="submission" date="2018-08" db="EMBL/GenBank/DDBJ databases">
        <authorList>
            <person name="Rossello M."/>
        </authorList>
    </citation>
    <scope>NUCLEOTIDE SEQUENCE [LARGE SCALE GENOMIC DNA]</scope>
    <source>
        <strain evidence="11">cv. Chinese Spring</strain>
    </source>
</reference>
<dbReference type="GO" id="GO:0046982">
    <property type="term" value="F:protein heterodimerization activity"/>
    <property type="evidence" value="ECO:0007669"/>
    <property type="project" value="InterPro"/>
</dbReference>
<dbReference type="Pfam" id="PF00808">
    <property type="entry name" value="CBFD_NFYB_HMF"/>
    <property type="match status" value="1"/>
</dbReference>
<evidence type="ECO:0000256" key="2">
    <source>
        <dbReference type="ARBA" id="ARBA00009053"/>
    </source>
</evidence>
<protein>
    <recommendedName>
        <fullName evidence="10">Transcription factor CBF/NF-Y/archaeal histone domain-containing protein</fullName>
    </recommendedName>
</protein>
<evidence type="ECO:0000256" key="1">
    <source>
        <dbReference type="ARBA" id="ARBA00004123"/>
    </source>
</evidence>
<dbReference type="Gramene" id="TraesCS6A03G0761500.1">
    <property type="protein sequence ID" value="TraesCS6A03G0761500.1.CDS1"/>
    <property type="gene ID" value="TraesCS6A03G0761500"/>
</dbReference>
<dbReference type="OMA" id="AAMLPHH"/>
<feature type="compositionally biased region" description="Basic and acidic residues" evidence="9">
    <location>
        <begin position="237"/>
        <end position="246"/>
    </location>
</feature>
<evidence type="ECO:0000313" key="12">
    <source>
        <dbReference type="Proteomes" id="UP000019116"/>
    </source>
</evidence>
<keyword evidence="4" id="KW-0805">Transcription regulation</keyword>
<dbReference type="Gramene" id="TraesCLE_scaffold_041631_01G000600.1">
    <property type="protein sequence ID" value="TraesCLE_scaffold_041631_01G000600.1"/>
    <property type="gene ID" value="TraesCLE_scaffold_041631_01G000600"/>
</dbReference>
<gene>
    <name evidence="11" type="primary">LOC123141729</name>
</gene>
<feature type="region of interest" description="Disordered" evidence="9">
    <location>
        <begin position="213"/>
        <end position="246"/>
    </location>
</feature>
<dbReference type="EnsemblPlants" id="TraesCS6A02G287300.1">
    <property type="protein sequence ID" value="TraesCS6A02G287300.1.cds1"/>
    <property type="gene ID" value="TraesCS6A02G287300"/>
</dbReference>
<dbReference type="GO" id="GO:0001228">
    <property type="term" value="F:DNA-binding transcription activator activity, RNA polymerase II-specific"/>
    <property type="evidence" value="ECO:0007669"/>
    <property type="project" value="InterPro"/>
</dbReference>
<evidence type="ECO:0000256" key="3">
    <source>
        <dbReference type="ARBA" id="ARBA00022682"/>
    </source>
</evidence>
<dbReference type="GO" id="GO:0009738">
    <property type="term" value="P:abscisic acid-activated signaling pathway"/>
    <property type="evidence" value="ECO:0007669"/>
    <property type="project" value="UniProtKB-KW"/>
</dbReference>
<comment type="similarity">
    <text evidence="2">Belongs to the NFYB/HAP3 subunit family.</text>
</comment>
<keyword evidence="3" id="KW-0938">Abscisic acid signaling pathway</keyword>
<dbReference type="AlphaFoldDB" id="A0A3B6NTD3"/>
<accession>A0A3B6NTD3</accession>
<dbReference type="FunFam" id="1.10.20.10:FF:000049">
    <property type="entry name" value="Nuclear transcription factor Y subunit B-6"/>
    <property type="match status" value="1"/>
</dbReference>
<dbReference type="PaxDb" id="4565-Traes_6AL_857D5AAEB.1"/>
<dbReference type="SUPFAM" id="SSF47113">
    <property type="entry name" value="Histone-fold"/>
    <property type="match status" value="1"/>
</dbReference>
<evidence type="ECO:0000256" key="9">
    <source>
        <dbReference type="SAM" id="MobiDB-lite"/>
    </source>
</evidence>
<dbReference type="Gramene" id="TraesJAG6A03G03363560.1">
    <property type="protein sequence ID" value="TraesJAG6A03G03363560.1.CDS1"/>
    <property type="gene ID" value="TraesJAG6A03G03363560"/>
</dbReference>
<dbReference type="Gramene" id="TraesCS6A02G287300.1">
    <property type="protein sequence ID" value="TraesCS6A02G287300.1.cds1"/>
    <property type="gene ID" value="TraesCS6A02G287300"/>
</dbReference>
<dbReference type="Gramene" id="TraesARI6A03G03328180.1">
    <property type="protein sequence ID" value="TraesARI6A03G03328180.1.CDS1"/>
    <property type="gene ID" value="TraesARI6A03G03328180"/>
</dbReference>
<dbReference type="PROSITE" id="PS00685">
    <property type="entry name" value="NFYB_HAP3"/>
    <property type="match status" value="1"/>
</dbReference>
<dbReference type="GO" id="GO:0006357">
    <property type="term" value="P:regulation of transcription by RNA polymerase II"/>
    <property type="evidence" value="ECO:0000318"/>
    <property type="project" value="GO_Central"/>
</dbReference>
<dbReference type="Gramene" id="TraesKAR6A01G0317930.1">
    <property type="protein sequence ID" value="cds.TraesKAR6A01G0317930.1"/>
    <property type="gene ID" value="TraesKAR6A01G0317930"/>
</dbReference>
<dbReference type="Gramene" id="TraesWEE_scaffold_009715_01G000100.1">
    <property type="protein sequence ID" value="TraesWEE_scaffold_009715_01G000100.1"/>
    <property type="gene ID" value="TraesWEE_scaffold_009715_01G000100"/>
</dbReference>